<keyword evidence="12 17" id="KW-0520">NAD</keyword>
<feature type="transmembrane region" description="Helical" evidence="17">
    <location>
        <begin position="389"/>
        <end position="408"/>
    </location>
</feature>
<feature type="transmembrane region" description="Helical" evidence="17">
    <location>
        <begin position="12"/>
        <end position="32"/>
    </location>
</feature>
<dbReference type="SMR" id="M1E1R4"/>
<feature type="transmembrane region" description="Helical" evidence="17">
    <location>
        <begin position="353"/>
        <end position="377"/>
    </location>
</feature>
<evidence type="ECO:0000256" key="4">
    <source>
        <dbReference type="ARBA" id="ARBA00012944"/>
    </source>
</evidence>
<evidence type="ECO:0000256" key="14">
    <source>
        <dbReference type="ARBA" id="ARBA00023128"/>
    </source>
</evidence>
<evidence type="ECO:0000256" key="6">
    <source>
        <dbReference type="ARBA" id="ARBA00022448"/>
    </source>
</evidence>
<evidence type="ECO:0000256" key="5">
    <source>
        <dbReference type="ARBA" id="ARBA00021006"/>
    </source>
</evidence>
<dbReference type="Pfam" id="PF00361">
    <property type="entry name" value="Proton_antipo_M"/>
    <property type="match status" value="1"/>
</dbReference>
<keyword evidence="7 17" id="KW-0679">Respiratory chain</keyword>
<accession>M1E1R4</accession>
<dbReference type="GeneID" id="18126257"/>
<feature type="transmembrane region" description="Helical" evidence="17">
    <location>
        <begin position="69"/>
        <end position="85"/>
    </location>
</feature>
<dbReference type="RefSeq" id="YP_008992265.1">
    <property type="nucleotide sequence ID" value="NC_023208.1"/>
</dbReference>
<keyword evidence="14 17" id="KW-0496">Mitochondrion</keyword>
<evidence type="ECO:0000259" key="18">
    <source>
        <dbReference type="Pfam" id="PF00361"/>
    </source>
</evidence>
<feature type="transmembrane region" description="Helical" evidence="17">
    <location>
        <begin position="119"/>
        <end position="139"/>
    </location>
</feature>
<dbReference type="GO" id="GO:0008137">
    <property type="term" value="F:NADH dehydrogenase (ubiquinone) activity"/>
    <property type="evidence" value="ECO:0007669"/>
    <property type="project" value="UniProtKB-UniRule"/>
</dbReference>
<evidence type="ECO:0000256" key="2">
    <source>
        <dbReference type="ARBA" id="ARBA00004225"/>
    </source>
</evidence>
<keyword evidence="10 17" id="KW-0249">Electron transport</keyword>
<dbReference type="GO" id="GO:0015990">
    <property type="term" value="P:electron transport coupled proton transport"/>
    <property type="evidence" value="ECO:0007669"/>
    <property type="project" value="TreeGrafter"/>
</dbReference>
<dbReference type="EC" id="7.1.1.2" evidence="4 17"/>
<feature type="transmembrane region" description="Helical" evidence="17">
    <location>
        <begin position="91"/>
        <end position="112"/>
    </location>
</feature>
<evidence type="ECO:0000256" key="13">
    <source>
        <dbReference type="ARBA" id="ARBA00023075"/>
    </source>
</evidence>
<dbReference type="GO" id="GO:0042773">
    <property type="term" value="P:ATP synthesis coupled electron transport"/>
    <property type="evidence" value="ECO:0007669"/>
    <property type="project" value="InterPro"/>
</dbReference>
<evidence type="ECO:0000256" key="8">
    <source>
        <dbReference type="ARBA" id="ARBA00022692"/>
    </source>
</evidence>
<dbReference type="GO" id="GO:0048039">
    <property type="term" value="F:ubiquinone binding"/>
    <property type="evidence" value="ECO:0007669"/>
    <property type="project" value="TreeGrafter"/>
</dbReference>
<keyword evidence="8 17" id="KW-0812">Transmembrane</keyword>
<dbReference type="InterPro" id="IPR003918">
    <property type="entry name" value="NADH_UbQ_OxRdtase"/>
</dbReference>
<feature type="transmembrane region" description="Helical" evidence="17">
    <location>
        <begin position="159"/>
        <end position="179"/>
    </location>
</feature>
<evidence type="ECO:0000256" key="10">
    <source>
        <dbReference type="ARBA" id="ARBA00022982"/>
    </source>
</evidence>
<dbReference type="AlphaFoldDB" id="M1E1R4"/>
<dbReference type="PANTHER" id="PTHR43507">
    <property type="entry name" value="NADH-UBIQUINONE OXIDOREDUCTASE CHAIN 4"/>
    <property type="match status" value="1"/>
</dbReference>
<evidence type="ECO:0000256" key="17">
    <source>
        <dbReference type="RuleBase" id="RU003297"/>
    </source>
</evidence>
<keyword evidence="15 17" id="KW-0472">Membrane</keyword>
<evidence type="ECO:0000313" key="19">
    <source>
        <dbReference type="EMBL" id="ACV96743.1"/>
    </source>
</evidence>
<evidence type="ECO:0000256" key="15">
    <source>
        <dbReference type="ARBA" id="ARBA00023136"/>
    </source>
</evidence>
<evidence type="ECO:0000256" key="9">
    <source>
        <dbReference type="ARBA" id="ARBA00022967"/>
    </source>
</evidence>
<keyword evidence="9" id="KW-1278">Translocase</keyword>
<evidence type="ECO:0000256" key="12">
    <source>
        <dbReference type="ARBA" id="ARBA00023027"/>
    </source>
</evidence>
<dbReference type="EMBL" id="GQ332424">
    <property type="protein sequence ID" value="ACV96743.1"/>
    <property type="molecule type" value="Genomic_DNA"/>
</dbReference>
<comment type="function">
    <text evidence="17">Core subunit of the mitochondrial membrane respiratory chain NADH dehydrogenase (Complex I) which catalyzes electron transfer from NADH through the respiratory chain, using ubiquinone as an electron acceptor. Essential for the catalytic activity and assembly of complex I.</text>
</comment>
<dbReference type="GO" id="GO:0003954">
    <property type="term" value="F:NADH dehydrogenase activity"/>
    <property type="evidence" value="ECO:0007669"/>
    <property type="project" value="TreeGrafter"/>
</dbReference>
<dbReference type="PRINTS" id="PR01437">
    <property type="entry name" value="NUOXDRDTASE4"/>
</dbReference>
<evidence type="ECO:0000256" key="1">
    <source>
        <dbReference type="ARBA" id="ARBA00003257"/>
    </source>
</evidence>
<name>M1E1R4_BURXY</name>
<comment type="subcellular location">
    <subcellularLocation>
        <location evidence="2 17">Mitochondrion membrane</location>
        <topology evidence="2 17">Multi-pass membrane protein</topology>
    </subcellularLocation>
</comment>
<feature type="domain" description="NADH:quinone oxidoreductase/Mrp antiporter transmembrane" evidence="18">
    <location>
        <begin position="86"/>
        <end position="358"/>
    </location>
</feature>
<keyword evidence="11 17" id="KW-1133">Transmembrane helix</keyword>
<evidence type="ECO:0000256" key="3">
    <source>
        <dbReference type="ARBA" id="ARBA00009025"/>
    </source>
</evidence>
<evidence type="ECO:0000256" key="11">
    <source>
        <dbReference type="ARBA" id="ARBA00022989"/>
    </source>
</evidence>
<gene>
    <name evidence="19" type="primary">ND4</name>
</gene>
<dbReference type="GO" id="GO:0031966">
    <property type="term" value="C:mitochondrial membrane"/>
    <property type="evidence" value="ECO:0007669"/>
    <property type="project" value="UniProtKB-SubCell"/>
</dbReference>
<protein>
    <recommendedName>
        <fullName evidence="5 17">NADH-ubiquinone oxidoreductase chain 4</fullName>
        <ecNumber evidence="4 17">7.1.1.2</ecNumber>
    </recommendedName>
</protein>
<evidence type="ECO:0000256" key="16">
    <source>
        <dbReference type="ARBA" id="ARBA00049551"/>
    </source>
</evidence>
<dbReference type="CTD" id="4538"/>
<sequence>MIFIFMMLNFIFDLKFLFFFFLFFFFKFNFFFSFLGLFFFFESIFMFVLVFMSLLILSLIFLSEVIFNLKLLSGFLVIVSLFFFLSSNFFFIYLFFEFSLFPILLMLLGYGYQIEKINAAYFLFIFTMFFSMPFFFFLFNNWFYFDNFFFDFFYSWELFLFLSLMFMLKFPVYFLHFWLPKAHVEAPTTASMLLAGLLLKLGTGGFIRLLFFLKYFFLGSYFLLALIGMILSNFMCIIQSDLKALAAFSSINHMSLVLLSLLLLSFSSILNSVVIMFSHGLISTLMFYFIGEFFHFTGVRLVYYYNSIFNSSIVFSIMILFVWLYNSGIPFSLTFFSEFMIFLVGFNSSYFFFFLFFLYFFLTFYYCLFFISLNFLGKNFILMNFNNNYGLSLFMIVMMYNIFWLTMFF</sequence>
<comment type="catalytic activity">
    <reaction evidence="16 17">
        <text>a ubiquinone + NADH + 5 H(+)(in) = a ubiquinol + NAD(+) + 4 H(+)(out)</text>
        <dbReference type="Rhea" id="RHEA:29091"/>
        <dbReference type="Rhea" id="RHEA-COMP:9565"/>
        <dbReference type="Rhea" id="RHEA-COMP:9566"/>
        <dbReference type="ChEBI" id="CHEBI:15378"/>
        <dbReference type="ChEBI" id="CHEBI:16389"/>
        <dbReference type="ChEBI" id="CHEBI:17976"/>
        <dbReference type="ChEBI" id="CHEBI:57540"/>
        <dbReference type="ChEBI" id="CHEBI:57945"/>
        <dbReference type="EC" id="7.1.1.2"/>
    </reaction>
</comment>
<feature type="transmembrane region" description="Helical" evidence="17">
    <location>
        <begin position="191"/>
        <end position="211"/>
    </location>
</feature>
<organism evidence="19">
    <name type="scientific">Bursaphelenchus xylophilus</name>
    <name type="common">Pinewood nematode worm</name>
    <name type="synonym">Aphelenchoides xylophilus</name>
    <dbReference type="NCBI Taxonomy" id="6326"/>
    <lineage>
        <taxon>Eukaryota</taxon>
        <taxon>Metazoa</taxon>
        <taxon>Ecdysozoa</taxon>
        <taxon>Nematoda</taxon>
        <taxon>Chromadorea</taxon>
        <taxon>Rhabditida</taxon>
        <taxon>Tylenchina</taxon>
        <taxon>Tylenchomorpha</taxon>
        <taxon>Aphelenchoidea</taxon>
        <taxon>Aphelenchoididae</taxon>
        <taxon>Bursaphelenchus</taxon>
    </lineage>
</organism>
<feature type="transmembrane region" description="Helical" evidence="17">
    <location>
        <begin position="217"/>
        <end position="238"/>
    </location>
</feature>
<comment type="function">
    <text evidence="1">Core subunit of the mitochondrial membrane respiratory chain NADH dehydrogenase (Complex I) that is believed to belong to the minimal assembly required for catalysis. Complex I functions in the transfer of electrons from NADH to the respiratory chain. The immediate electron acceptor for the enzyme is believed to be ubiquinone.</text>
</comment>
<keyword evidence="13 17" id="KW-0830">Ubiquinone</keyword>
<geneLocation type="mitochondrion" evidence="19"/>
<dbReference type="PANTHER" id="PTHR43507:SF20">
    <property type="entry name" value="NADH-UBIQUINONE OXIDOREDUCTASE CHAIN 4"/>
    <property type="match status" value="1"/>
</dbReference>
<evidence type="ECO:0000256" key="7">
    <source>
        <dbReference type="ARBA" id="ARBA00022660"/>
    </source>
</evidence>
<keyword evidence="6 17" id="KW-0813">Transport</keyword>
<dbReference type="InterPro" id="IPR001750">
    <property type="entry name" value="ND/Mrp_TM"/>
</dbReference>
<proteinExistence type="inferred from homology"/>
<comment type="similarity">
    <text evidence="3 17">Belongs to the complex I subunit 4 family.</text>
</comment>
<feature type="transmembrane region" description="Helical" evidence="17">
    <location>
        <begin position="38"/>
        <end position="62"/>
    </location>
</feature>
<reference evidence="19" key="1">
    <citation type="journal article" date="2013" name="BMC Evol. Biol.">
        <title>Comparative analysis of complete mitochondrial genome sequences confirms independent origins of plant-parasitic nematodes.</title>
        <authorList>
            <person name="Sultana T."/>
            <person name="Kim J."/>
            <person name="Lee S.H."/>
            <person name="Han H."/>
            <person name="Kim S."/>
            <person name="Min G.S."/>
            <person name="Nadler S.A."/>
            <person name="Park J.K."/>
        </authorList>
    </citation>
    <scope>NUCLEOTIDE SEQUENCE</scope>
</reference>